<dbReference type="Pfam" id="PF03982">
    <property type="entry name" value="DAGAT"/>
    <property type="match status" value="1"/>
</dbReference>
<keyword evidence="6 11" id="KW-0256">Endoplasmic reticulum</keyword>
<keyword evidence="9 11" id="KW-0472">Membrane</keyword>
<keyword evidence="5 11" id="KW-0812">Transmembrane</keyword>
<keyword evidence="7 11" id="KW-1133">Transmembrane helix</keyword>
<feature type="transmembrane region" description="Helical" evidence="11">
    <location>
        <begin position="28"/>
        <end position="56"/>
    </location>
</feature>
<evidence type="ECO:0000256" key="5">
    <source>
        <dbReference type="ARBA" id="ARBA00022692"/>
    </source>
</evidence>
<evidence type="ECO:0000256" key="1">
    <source>
        <dbReference type="ARBA" id="ARBA00004477"/>
    </source>
</evidence>
<dbReference type="Proteomes" id="UP000256970">
    <property type="component" value="Unassembled WGS sequence"/>
</dbReference>
<evidence type="ECO:0000313" key="13">
    <source>
        <dbReference type="Proteomes" id="UP000256970"/>
    </source>
</evidence>
<dbReference type="EMBL" id="FNXT01000783">
    <property type="protein sequence ID" value="SZX67281.1"/>
    <property type="molecule type" value="Genomic_DNA"/>
</dbReference>
<dbReference type="GO" id="GO:0005789">
    <property type="term" value="C:endoplasmic reticulum membrane"/>
    <property type="evidence" value="ECO:0007669"/>
    <property type="project" value="UniProtKB-SubCell"/>
</dbReference>
<evidence type="ECO:0000256" key="4">
    <source>
        <dbReference type="ARBA" id="ARBA00022679"/>
    </source>
</evidence>
<evidence type="ECO:0000256" key="2">
    <source>
        <dbReference type="ARBA" id="ARBA00005420"/>
    </source>
</evidence>
<proteinExistence type="inferred from homology"/>
<dbReference type="GO" id="GO:0019432">
    <property type="term" value="P:triglyceride biosynthetic process"/>
    <property type="evidence" value="ECO:0007669"/>
    <property type="project" value="TreeGrafter"/>
</dbReference>
<keyword evidence="13" id="KW-1185">Reference proteome</keyword>
<accession>A0A383VQ26</accession>
<dbReference type="STRING" id="3088.A0A383VQ26"/>
<keyword evidence="3" id="KW-0444">Lipid biosynthesis</keyword>
<comment type="subcellular location">
    <subcellularLocation>
        <location evidence="1 11">Endoplasmic reticulum membrane</location>
        <topology evidence="1 11">Multi-pass membrane protein</topology>
    </subcellularLocation>
</comment>
<dbReference type="GO" id="GO:0004144">
    <property type="term" value="F:diacylglycerol O-acyltransferase activity"/>
    <property type="evidence" value="ECO:0007669"/>
    <property type="project" value="UniProtKB-ARBA"/>
</dbReference>
<reference evidence="12 13" key="1">
    <citation type="submission" date="2016-10" db="EMBL/GenBank/DDBJ databases">
        <authorList>
            <person name="Cai Z."/>
        </authorList>
    </citation>
    <scope>NUCLEOTIDE SEQUENCE [LARGE SCALE GENOMIC DNA]</scope>
</reference>
<organism evidence="12 13">
    <name type="scientific">Tetradesmus obliquus</name>
    <name type="common">Green alga</name>
    <name type="synonym">Acutodesmus obliquus</name>
    <dbReference type="NCBI Taxonomy" id="3088"/>
    <lineage>
        <taxon>Eukaryota</taxon>
        <taxon>Viridiplantae</taxon>
        <taxon>Chlorophyta</taxon>
        <taxon>core chlorophytes</taxon>
        <taxon>Chlorophyceae</taxon>
        <taxon>CS clade</taxon>
        <taxon>Sphaeropleales</taxon>
        <taxon>Scenedesmaceae</taxon>
        <taxon>Tetradesmus</taxon>
    </lineage>
</organism>
<dbReference type="PANTHER" id="PTHR12317:SF63">
    <property type="entry name" value="DIACYLGLYCEROL O-ACYLTRANSFERASE 2"/>
    <property type="match status" value="1"/>
</dbReference>
<evidence type="ECO:0000313" key="12">
    <source>
        <dbReference type="EMBL" id="SZX67281.1"/>
    </source>
</evidence>
<evidence type="ECO:0000256" key="7">
    <source>
        <dbReference type="ARBA" id="ARBA00022989"/>
    </source>
</evidence>
<dbReference type="OrthoDB" id="264532at2759"/>
<comment type="similarity">
    <text evidence="2 11">Belongs to the diacylglycerol acyltransferase family.</text>
</comment>
<dbReference type="InterPro" id="IPR007130">
    <property type="entry name" value="DAGAT"/>
</dbReference>
<evidence type="ECO:0000256" key="9">
    <source>
        <dbReference type="ARBA" id="ARBA00023136"/>
    </source>
</evidence>
<dbReference type="PANTHER" id="PTHR12317">
    <property type="entry name" value="DIACYLGLYCEROL O-ACYLTRANSFERASE"/>
    <property type="match status" value="1"/>
</dbReference>
<sequence length="328" mass="37083">MIDTGTGQTPVNVRVYSDGFSKDHKQSFISWAVAVTTLTIYTGWMHVLIGLMLASFFSRTCLYVLLAVWATTFLPAKPVLWNAFCRSWIFQTWREYFQFSYLNESTLDPAKNYIFVEFPHGVFPMSELVAGTLCQAIWPFFNIYAVAASSVFSIPFWRHFIAWLGGVPATPGNFKKVLKKGSVAVIVGGIAEMYMQHKRKERIKLLERKGFVRIAVEAGLDGGIIPVYHFGNTQVFDFWPQSLSGFARKQRAGLGLLVGRWGTPLPRKVPLYMVSGTPIPVPQVDKADTEKFNKTVDEVHAKVVAQLQELYDRHKASYGWADRPLVIE</sequence>
<protein>
    <recommendedName>
        <fullName evidence="11">Acyltransferase</fullName>
        <ecNumber evidence="11">2.3.1.-</ecNumber>
    </recommendedName>
</protein>
<dbReference type="AlphaFoldDB" id="A0A383VQ26"/>
<dbReference type="CDD" id="cd07987">
    <property type="entry name" value="LPLAT_MGAT-like"/>
    <property type="match status" value="1"/>
</dbReference>
<keyword evidence="8" id="KW-0443">Lipid metabolism</keyword>
<evidence type="ECO:0000256" key="10">
    <source>
        <dbReference type="ARBA" id="ARBA00023315"/>
    </source>
</evidence>
<keyword evidence="4 11" id="KW-0808">Transferase</keyword>
<feature type="transmembrane region" description="Helical" evidence="11">
    <location>
        <begin position="62"/>
        <end position="84"/>
    </location>
</feature>
<evidence type="ECO:0000256" key="6">
    <source>
        <dbReference type="ARBA" id="ARBA00022824"/>
    </source>
</evidence>
<evidence type="ECO:0000256" key="8">
    <source>
        <dbReference type="ARBA" id="ARBA00023098"/>
    </source>
</evidence>
<gene>
    <name evidence="12" type="ORF">BQ4739_LOCUS7692</name>
</gene>
<dbReference type="SUPFAM" id="SSF69593">
    <property type="entry name" value="Glycerol-3-phosphate (1)-acyltransferase"/>
    <property type="match status" value="1"/>
</dbReference>
<evidence type="ECO:0000256" key="11">
    <source>
        <dbReference type="RuleBase" id="RU367023"/>
    </source>
</evidence>
<dbReference type="EC" id="2.3.1.-" evidence="11"/>
<name>A0A383VQ26_TETOB</name>
<keyword evidence="10" id="KW-0012">Acyltransferase</keyword>
<evidence type="ECO:0000256" key="3">
    <source>
        <dbReference type="ARBA" id="ARBA00022516"/>
    </source>
</evidence>